<feature type="compositionally biased region" description="Basic and acidic residues" evidence="1">
    <location>
        <begin position="53"/>
        <end position="69"/>
    </location>
</feature>
<dbReference type="PaxDb" id="4113-PGSC0003DMT400094218"/>
<accession>M1DTN7</accession>
<dbReference type="EnsemblPlants" id="PGSC0003DMT400094218">
    <property type="protein sequence ID" value="PGSC0003DMT400094218"/>
    <property type="gene ID" value="PGSC0003DMG400043789"/>
</dbReference>
<sequence>MIMVEGKGSKSAETSSGVERDFKLTALLTQLNELATKISKVENQCKSQGRYIPPHERKQSRDRENNHVEDTLQIIVQKITEQDRMLEQMKENIEVIDQMIVSHSRSIQLIRTLMSYAGPPLHSNELLGLPSNTRTNTTNGE</sequence>
<reference evidence="2" key="2">
    <citation type="submission" date="2015-06" db="UniProtKB">
        <authorList>
            <consortium name="EnsemblPlants"/>
        </authorList>
    </citation>
    <scope>IDENTIFICATION</scope>
    <source>
        <strain evidence="2">DM1-3 516 R44</strain>
    </source>
</reference>
<keyword evidence="3" id="KW-1185">Reference proteome</keyword>
<dbReference type="InParanoid" id="M1DTN7"/>
<organism evidence="2 3">
    <name type="scientific">Solanum tuberosum</name>
    <name type="common">Potato</name>
    <dbReference type="NCBI Taxonomy" id="4113"/>
    <lineage>
        <taxon>Eukaryota</taxon>
        <taxon>Viridiplantae</taxon>
        <taxon>Streptophyta</taxon>
        <taxon>Embryophyta</taxon>
        <taxon>Tracheophyta</taxon>
        <taxon>Spermatophyta</taxon>
        <taxon>Magnoliopsida</taxon>
        <taxon>eudicotyledons</taxon>
        <taxon>Gunneridae</taxon>
        <taxon>Pentapetalae</taxon>
        <taxon>asterids</taxon>
        <taxon>lamiids</taxon>
        <taxon>Solanales</taxon>
        <taxon>Solanaceae</taxon>
        <taxon>Solanoideae</taxon>
        <taxon>Solaneae</taxon>
        <taxon>Solanum</taxon>
    </lineage>
</organism>
<reference evidence="3" key="1">
    <citation type="journal article" date="2011" name="Nature">
        <title>Genome sequence and analysis of the tuber crop potato.</title>
        <authorList>
            <consortium name="The Potato Genome Sequencing Consortium"/>
        </authorList>
    </citation>
    <scope>NUCLEOTIDE SEQUENCE [LARGE SCALE GENOMIC DNA]</scope>
    <source>
        <strain evidence="3">cv. DM1-3 516 R44</strain>
    </source>
</reference>
<dbReference type="Gramene" id="PGSC0003DMT400094218">
    <property type="protein sequence ID" value="PGSC0003DMT400094218"/>
    <property type="gene ID" value="PGSC0003DMG400043789"/>
</dbReference>
<dbReference type="HOGENOM" id="CLU_029307_9_2_1"/>
<name>M1DTN7_SOLTU</name>
<proteinExistence type="predicted"/>
<protein>
    <submittedName>
        <fullName evidence="2">Uncharacterized protein</fullName>
    </submittedName>
</protein>
<evidence type="ECO:0000313" key="2">
    <source>
        <dbReference type="EnsemblPlants" id="PGSC0003DMT400094218"/>
    </source>
</evidence>
<dbReference type="AlphaFoldDB" id="M1DTN7"/>
<evidence type="ECO:0000313" key="3">
    <source>
        <dbReference type="Proteomes" id="UP000011115"/>
    </source>
</evidence>
<feature type="region of interest" description="Disordered" evidence="1">
    <location>
        <begin position="46"/>
        <end position="69"/>
    </location>
</feature>
<dbReference type="Proteomes" id="UP000011115">
    <property type="component" value="Unassembled WGS sequence"/>
</dbReference>
<evidence type="ECO:0000256" key="1">
    <source>
        <dbReference type="SAM" id="MobiDB-lite"/>
    </source>
</evidence>